<dbReference type="Proteomes" id="UP001139179">
    <property type="component" value="Unassembled WGS sequence"/>
</dbReference>
<dbReference type="RefSeq" id="WP_251222019.1">
    <property type="nucleotide sequence ID" value="NZ_JAMBOL010000002.1"/>
</dbReference>
<evidence type="ECO:0000313" key="2">
    <source>
        <dbReference type="EMBL" id="MCM3713199.1"/>
    </source>
</evidence>
<reference evidence="2" key="1">
    <citation type="submission" date="2022-05" db="EMBL/GenBank/DDBJ databases">
        <title>Comparative Genomics of Spacecraft Associated Microbes.</title>
        <authorList>
            <person name="Tran M.T."/>
            <person name="Wright A."/>
            <person name="Seuylemezian A."/>
            <person name="Eisen J."/>
            <person name="Coil D."/>
        </authorList>
    </citation>
    <scope>NUCLEOTIDE SEQUENCE</scope>
    <source>
        <strain evidence="2">214.1.1</strain>
    </source>
</reference>
<gene>
    <name evidence="2" type="ORF">M3202_03815</name>
</gene>
<feature type="region of interest" description="Disordered" evidence="1">
    <location>
        <begin position="1"/>
        <end position="27"/>
    </location>
</feature>
<evidence type="ECO:0000313" key="3">
    <source>
        <dbReference type="Proteomes" id="UP001139179"/>
    </source>
</evidence>
<comment type="caution">
    <text evidence="2">The sequence shown here is derived from an EMBL/GenBank/DDBJ whole genome shotgun (WGS) entry which is preliminary data.</text>
</comment>
<proteinExistence type="predicted"/>
<keyword evidence="2" id="KW-0282">Flagellum</keyword>
<keyword evidence="2" id="KW-0969">Cilium</keyword>
<dbReference type="NCBIfam" id="TIGR02530">
    <property type="entry name" value="flg_new"/>
    <property type="match status" value="1"/>
</dbReference>
<dbReference type="EMBL" id="JAMBOL010000002">
    <property type="protein sequence ID" value="MCM3713199.1"/>
    <property type="molecule type" value="Genomic_DNA"/>
</dbReference>
<organism evidence="2 3">
    <name type="scientific">Halalkalibacter oceani</name>
    <dbReference type="NCBI Taxonomy" id="1653776"/>
    <lineage>
        <taxon>Bacteria</taxon>
        <taxon>Bacillati</taxon>
        <taxon>Bacillota</taxon>
        <taxon>Bacilli</taxon>
        <taxon>Bacillales</taxon>
        <taxon>Bacillaceae</taxon>
        <taxon>Halalkalibacter</taxon>
    </lineage>
</organism>
<keyword evidence="3" id="KW-1185">Reference proteome</keyword>
<accession>A0A9X2DLZ7</accession>
<dbReference type="AlphaFoldDB" id="A0A9X2DLZ7"/>
<name>A0A9X2DLZ7_9BACI</name>
<dbReference type="Pfam" id="PF12611">
    <property type="entry name" value="Flagellar_put"/>
    <property type="match status" value="1"/>
</dbReference>
<sequence>MDPRIQSHALQSLPKPARQVAQRPVQQPGSFQQLLQTELQTPTELKISKHAQQRMDTRGIEISTEQWMAIHDKVKEAKAKGVNDSLVLTSDAALVVSAKNNTVITVLDREEAKSQIFTNINGTIVID</sequence>
<dbReference type="InterPro" id="IPR013367">
    <property type="entry name" value="Flagellar_put"/>
</dbReference>
<keyword evidence="2" id="KW-0966">Cell projection</keyword>
<protein>
    <submittedName>
        <fullName evidence="2">Flagellar protein</fullName>
    </submittedName>
</protein>
<evidence type="ECO:0000256" key="1">
    <source>
        <dbReference type="SAM" id="MobiDB-lite"/>
    </source>
</evidence>